<dbReference type="GO" id="GO:0000287">
    <property type="term" value="F:magnesium ion binding"/>
    <property type="evidence" value="ECO:0007669"/>
    <property type="project" value="InterPro"/>
</dbReference>
<dbReference type="HAMAP" id="MF_00470">
    <property type="entry name" value="MenC_1"/>
    <property type="match status" value="1"/>
</dbReference>
<keyword evidence="1" id="KW-0479">Metal-binding</keyword>
<name>A0A6J6J415_9ZZZZ</name>
<evidence type="ECO:0000313" key="5">
    <source>
        <dbReference type="EMBL" id="CAB4631263.1"/>
    </source>
</evidence>
<dbReference type="InterPro" id="IPR013342">
    <property type="entry name" value="Mandelate_racemase_C"/>
</dbReference>
<feature type="domain" description="Mandelate racemase/muconate lactonizing enzyme C-terminal" evidence="4">
    <location>
        <begin position="88"/>
        <end position="184"/>
    </location>
</feature>
<dbReference type="PANTHER" id="PTHR48073:SF2">
    <property type="entry name" value="O-SUCCINYLBENZOATE SYNTHASE"/>
    <property type="match status" value="1"/>
</dbReference>
<dbReference type="Pfam" id="PF18374">
    <property type="entry name" value="Enolase_like_N"/>
    <property type="match status" value="1"/>
</dbReference>
<evidence type="ECO:0000256" key="3">
    <source>
        <dbReference type="ARBA" id="ARBA00023239"/>
    </source>
</evidence>
<dbReference type="Gene3D" id="3.20.20.120">
    <property type="entry name" value="Enolase-like C-terminal domain"/>
    <property type="match status" value="1"/>
</dbReference>
<dbReference type="InterPro" id="IPR029065">
    <property type="entry name" value="Enolase_C-like"/>
</dbReference>
<dbReference type="SFLD" id="SFLDF00009">
    <property type="entry name" value="o-succinylbenzoate_synthase"/>
    <property type="match status" value="1"/>
</dbReference>
<dbReference type="Pfam" id="PF13378">
    <property type="entry name" value="MR_MLE_C"/>
    <property type="match status" value="1"/>
</dbReference>
<dbReference type="SFLD" id="SFLDG00180">
    <property type="entry name" value="muconate_cycloisomerase"/>
    <property type="match status" value="1"/>
</dbReference>
<dbReference type="SFLD" id="SFLDS00001">
    <property type="entry name" value="Enolase"/>
    <property type="match status" value="1"/>
</dbReference>
<dbReference type="InterPro" id="IPR036849">
    <property type="entry name" value="Enolase-like_C_sf"/>
</dbReference>
<keyword evidence="2" id="KW-0460">Magnesium</keyword>
<sequence>MKPALTDLLASARVVSLPLRTKFRGVVDREVMLFEGPNGWAEWSPFLEYPDEEAAVWLSAAIEFAYGKTPTAVRDRIPVNATLPAVAPDQVAAVLARFGSFSTVKIKVAEPGQTPGQDVDRIVEVRKLYPEAKIRLDANGGWSPELSFSFIKALAGQGIELEYLEQPCKTIDELARLRQMIAESSFNVPIAADESVRKASDPMLVVEAEAADILVLKVAPLGGISRAMEIARGAGLPVVVSSALDSSVGISMGAHLAAALPDLRFDCGLATASLLAGDVTRQPLLPVDGFIDVRRVEIDQQKLDIFEAEDHRIDWWVDRLDRAFKLLN</sequence>
<accession>A0A6J6J415</accession>
<gene>
    <name evidence="5" type="ORF">UFOPK2001_00530</name>
</gene>
<evidence type="ECO:0000256" key="1">
    <source>
        <dbReference type="ARBA" id="ARBA00022723"/>
    </source>
</evidence>
<dbReference type="EMBL" id="CAEZVN010000038">
    <property type="protein sequence ID" value="CAB4631263.1"/>
    <property type="molecule type" value="Genomic_DNA"/>
</dbReference>
<evidence type="ECO:0000259" key="4">
    <source>
        <dbReference type="SMART" id="SM00922"/>
    </source>
</evidence>
<dbReference type="InterPro" id="IPR010196">
    <property type="entry name" value="OSB_synthase_MenC1"/>
</dbReference>
<dbReference type="GO" id="GO:0009234">
    <property type="term" value="P:menaquinone biosynthetic process"/>
    <property type="evidence" value="ECO:0007669"/>
    <property type="project" value="InterPro"/>
</dbReference>
<keyword evidence="3" id="KW-0456">Lyase</keyword>
<reference evidence="5" key="1">
    <citation type="submission" date="2020-05" db="EMBL/GenBank/DDBJ databases">
        <authorList>
            <person name="Chiriac C."/>
            <person name="Salcher M."/>
            <person name="Ghai R."/>
            <person name="Kavagutti S V."/>
        </authorList>
    </citation>
    <scope>NUCLEOTIDE SEQUENCE</scope>
</reference>
<dbReference type="SUPFAM" id="SSF51604">
    <property type="entry name" value="Enolase C-terminal domain-like"/>
    <property type="match status" value="1"/>
</dbReference>
<dbReference type="NCBIfam" id="NF002782">
    <property type="entry name" value="PRK02901.1"/>
    <property type="match status" value="1"/>
</dbReference>
<evidence type="ECO:0000256" key="2">
    <source>
        <dbReference type="ARBA" id="ARBA00022842"/>
    </source>
</evidence>
<proteinExistence type="inferred from homology"/>
<dbReference type="GO" id="GO:0016836">
    <property type="term" value="F:hydro-lyase activity"/>
    <property type="evidence" value="ECO:0007669"/>
    <property type="project" value="InterPro"/>
</dbReference>
<dbReference type="AlphaFoldDB" id="A0A6J6J415"/>
<dbReference type="CDD" id="cd03320">
    <property type="entry name" value="OSBS"/>
    <property type="match status" value="1"/>
</dbReference>
<organism evidence="5">
    <name type="scientific">freshwater metagenome</name>
    <dbReference type="NCBI Taxonomy" id="449393"/>
    <lineage>
        <taxon>unclassified sequences</taxon>
        <taxon>metagenomes</taxon>
        <taxon>ecological metagenomes</taxon>
    </lineage>
</organism>
<protein>
    <submittedName>
        <fullName evidence="5">Unannotated protein</fullName>
    </submittedName>
</protein>
<dbReference type="PANTHER" id="PTHR48073">
    <property type="entry name" value="O-SUCCINYLBENZOATE SYNTHASE-RELATED"/>
    <property type="match status" value="1"/>
</dbReference>
<dbReference type="SMART" id="SM00922">
    <property type="entry name" value="MR_MLE"/>
    <property type="match status" value="1"/>
</dbReference>